<dbReference type="InterPro" id="IPR041685">
    <property type="entry name" value="AAA_GajA/Old/RecF-like"/>
</dbReference>
<dbReference type="Pfam" id="PF13175">
    <property type="entry name" value="AAA_15"/>
    <property type="match status" value="1"/>
</dbReference>
<dbReference type="EMBL" id="MDZB01000068">
    <property type="protein sequence ID" value="OGX88064.1"/>
    <property type="molecule type" value="Genomic_DNA"/>
</dbReference>
<name>A0A1G1TB11_9BACT</name>
<dbReference type="OrthoDB" id="9805802at2"/>
<comment type="caution">
    <text evidence="3">The sequence shown here is derived from an EMBL/GenBank/DDBJ whole genome shotgun (WGS) entry which is preliminary data.</text>
</comment>
<accession>A0A1G1TB11</accession>
<gene>
    <name evidence="3" type="ORF">BEN47_09970</name>
</gene>
<dbReference type="PANTHER" id="PTHR43581:SF2">
    <property type="entry name" value="EXCINUCLEASE ATPASE SUBUNIT"/>
    <property type="match status" value="1"/>
</dbReference>
<proteinExistence type="predicted"/>
<dbReference type="Gene3D" id="3.40.50.300">
    <property type="entry name" value="P-loop containing nucleotide triphosphate hydrolases"/>
    <property type="match status" value="2"/>
</dbReference>
<dbReference type="PANTHER" id="PTHR43581">
    <property type="entry name" value="ATP/GTP PHOSPHATASE"/>
    <property type="match status" value="1"/>
</dbReference>
<dbReference type="AlphaFoldDB" id="A0A1G1TB11"/>
<evidence type="ECO:0000259" key="1">
    <source>
        <dbReference type="Pfam" id="PF13175"/>
    </source>
</evidence>
<reference evidence="3 4" key="1">
    <citation type="submission" date="2016-08" db="EMBL/GenBank/DDBJ databases">
        <title>Hymenobacter coccineus sp. nov., Hymenobacter lapidarius sp. nov. and Hymenobacter glacialis sp. nov., isolated from Antarctic soil.</title>
        <authorList>
            <person name="Sedlacek I."/>
            <person name="Kralova S."/>
            <person name="Kyrova K."/>
            <person name="Maslanova I."/>
            <person name="Stankova E."/>
            <person name="Vrbovska V."/>
            <person name="Nemec M."/>
            <person name="Bartak M."/>
            <person name="Svec P."/>
            <person name="Busse H.-J."/>
            <person name="Pantucek R."/>
        </authorList>
    </citation>
    <scope>NUCLEOTIDE SEQUENCE [LARGE SCALE GENOMIC DNA]</scope>
    <source>
        <strain evidence="3 4">CCM 8643</strain>
    </source>
</reference>
<organism evidence="3 4">
    <name type="scientific">Hymenobacter lapidarius</name>
    <dbReference type="NCBI Taxonomy" id="1908237"/>
    <lineage>
        <taxon>Bacteria</taxon>
        <taxon>Pseudomonadati</taxon>
        <taxon>Bacteroidota</taxon>
        <taxon>Cytophagia</taxon>
        <taxon>Cytophagales</taxon>
        <taxon>Hymenobacteraceae</taxon>
        <taxon>Hymenobacter</taxon>
    </lineage>
</organism>
<evidence type="ECO:0000313" key="4">
    <source>
        <dbReference type="Proteomes" id="UP000176294"/>
    </source>
</evidence>
<feature type="domain" description="ATPase AAA-type core" evidence="2">
    <location>
        <begin position="257"/>
        <end position="358"/>
    </location>
</feature>
<dbReference type="GO" id="GO:0016887">
    <property type="term" value="F:ATP hydrolysis activity"/>
    <property type="evidence" value="ECO:0007669"/>
    <property type="project" value="InterPro"/>
</dbReference>
<keyword evidence="4" id="KW-1185">Reference proteome</keyword>
<dbReference type="Proteomes" id="UP000176294">
    <property type="component" value="Unassembled WGS sequence"/>
</dbReference>
<evidence type="ECO:0000313" key="3">
    <source>
        <dbReference type="EMBL" id="OGX88064.1"/>
    </source>
</evidence>
<dbReference type="InterPro" id="IPR027417">
    <property type="entry name" value="P-loop_NTPase"/>
</dbReference>
<dbReference type="GO" id="GO:0005524">
    <property type="term" value="F:ATP binding"/>
    <property type="evidence" value="ECO:0007669"/>
    <property type="project" value="InterPro"/>
</dbReference>
<dbReference type="InterPro" id="IPR051396">
    <property type="entry name" value="Bact_Antivir_Def_Nuclease"/>
</dbReference>
<feature type="domain" description="Endonuclease GajA/Old nuclease/RecF-like AAA" evidence="1">
    <location>
        <begin position="1"/>
        <end position="47"/>
    </location>
</feature>
<dbReference type="Pfam" id="PF13304">
    <property type="entry name" value="AAA_21"/>
    <property type="match status" value="1"/>
</dbReference>
<dbReference type="SUPFAM" id="SSF52540">
    <property type="entry name" value="P-loop containing nucleoside triphosphate hydrolases"/>
    <property type="match status" value="1"/>
</dbReference>
<dbReference type="InterPro" id="IPR003959">
    <property type="entry name" value="ATPase_AAA_core"/>
</dbReference>
<protein>
    <submittedName>
        <fullName evidence="3">Uncharacterized protein</fullName>
    </submittedName>
</protein>
<dbReference type="RefSeq" id="WP_070725320.1">
    <property type="nucleotide sequence ID" value="NZ_MDZB01000068.1"/>
</dbReference>
<sequence length="455" mass="50838">MYIESVDIKNIRAIDSLKMHFDKPAGWHVIIGDNGTGKSSVVRAIALALIGPEKALALGLSWEQWLAAKQDTGHIKLQIAADPNWDRTVDTKNASVKASATAFPIELTFKRESVGGFSEGFSNGFSRSRPTVVLGSNIDTATYRKPKKQVWGDYDGWFSAAYGPFRRFTGGNPELTKLYYSSPKVGAHLSAFGEDVALTEALVWLRELDYRRLKQQETIAGPSEFNLTLEYLKRLINESNLLPHGTKLDRIEAEGPVFLDGNGNHVSVTQMSDGYRSVLSLTFELVRQLDRVYGFKAVFHQLAKNRQDRLEIGLPGVVIIDEIDAHLHPTWQTRIGQWFVKCFPNMQFIVTTHSPLICRAAANGTIYSLVAPGSDEPSGEITGIERDRLIYGNILDAYATDAFGDDVTQSEEAREKLKVLISLNARYSFNKLSKAEEAEMWRLRKIFTTDVTTDL</sequence>
<evidence type="ECO:0000259" key="2">
    <source>
        <dbReference type="Pfam" id="PF13304"/>
    </source>
</evidence>
<dbReference type="STRING" id="1908237.BEN47_09970"/>